<evidence type="ECO:0000313" key="2">
    <source>
        <dbReference type="Proteomes" id="UP000190787"/>
    </source>
</evidence>
<dbReference type="RefSeq" id="WP_078539654.1">
    <property type="nucleotide sequence ID" value="NZ_MPZV01000001.1"/>
</dbReference>
<accession>A0ABX3N0A2</accession>
<keyword evidence="2" id="KW-1185">Reference proteome</keyword>
<dbReference type="InterPro" id="IPR023393">
    <property type="entry name" value="START-like_dom_sf"/>
</dbReference>
<proteinExistence type="predicted"/>
<dbReference type="SUPFAM" id="SSF55961">
    <property type="entry name" value="Bet v1-like"/>
    <property type="match status" value="1"/>
</dbReference>
<dbReference type="Gene3D" id="3.30.530.20">
    <property type="match status" value="1"/>
</dbReference>
<protein>
    <recommendedName>
        <fullName evidence="3">SRPBCC family protein</fullName>
    </recommendedName>
</protein>
<name>A0ABX3N0A2_9RHOB</name>
<evidence type="ECO:0008006" key="3">
    <source>
        <dbReference type="Google" id="ProtNLM"/>
    </source>
</evidence>
<sequence>MKLSTRTDISAPAGFVFERLADFGSFERVAMRRGITLKRLDTLSEPGAGMSWDIGFRFRGKQRQMITDVKQFEVPELIVYEGVSNSFEAVMDFDLTDLSKTRTRLLVGLDLRPRSLGARLMIQSAKLGKGNLERRFKERIDQFAQDIERQHEKSA</sequence>
<dbReference type="CDD" id="cd07812">
    <property type="entry name" value="SRPBCC"/>
    <property type="match status" value="1"/>
</dbReference>
<evidence type="ECO:0000313" key="1">
    <source>
        <dbReference type="EMBL" id="OOY25372.1"/>
    </source>
</evidence>
<dbReference type="EMBL" id="MPZV01000001">
    <property type="protein sequence ID" value="OOY25372.1"/>
    <property type="molecule type" value="Genomic_DNA"/>
</dbReference>
<gene>
    <name evidence="1" type="ORF">BMI91_02870</name>
</gene>
<comment type="caution">
    <text evidence="1">The sequence shown here is derived from an EMBL/GenBank/DDBJ whole genome shotgun (WGS) entry which is preliminary data.</text>
</comment>
<organism evidence="1 2">
    <name type="scientific">Thioclava sediminum</name>
    <dbReference type="NCBI Taxonomy" id="1915319"/>
    <lineage>
        <taxon>Bacteria</taxon>
        <taxon>Pseudomonadati</taxon>
        <taxon>Pseudomonadota</taxon>
        <taxon>Alphaproteobacteria</taxon>
        <taxon>Rhodobacterales</taxon>
        <taxon>Paracoccaceae</taxon>
        <taxon>Thioclava</taxon>
    </lineage>
</organism>
<reference evidence="1 2" key="1">
    <citation type="submission" date="2016-11" db="EMBL/GenBank/DDBJ databases">
        <title>A multilocus sequence analysis scheme for characterization of bacteria in the genus Thioclava.</title>
        <authorList>
            <person name="Liu Y."/>
            <person name="Shao Z."/>
        </authorList>
    </citation>
    <scope>NUCLEOTIDE SEQUENCE [LARGE SCALE GENOMIC DNA]</scope>
    <source>
        <strain evidence="1 2">TAW-CT134</strain>
    </source>
</reference>
<dbReference type="Proteomes" id="UP000190787">
    <property type="component" value="Unassembled WGS sequence"/>
</dbReference>